<keyword evidence="2" id="KW-0012">Acyltransferase</keyword>
<comment type="caution">
    <text evidence="4">The sequence shown here is derived from an EMBL/GenBank/DDBJ whole genome shotgun (WGS) entry which is preliminary data.</text>
</comment>
<name>A0A244EK94_PSESX</name>
<dbReference type="GO" id="GO:0016747">
    <property type="term" value="F:acyltransferase activity, transferring groups other than amino-acyl groups"/>
    <property type="evidence" value="ECO:0007669"/>
    <property type="project" value="InterPro"/>
</dbReference>
<evidence type="ECO:0000313" key="4">
    <source>
        <dbReference type="EMBL" id="OUM04883.1"/>
    </source>
</evidence>
<dbReference type="Proteomes" id="UP000195128">
    <property type="component" value="Unassembled WGS sequence"/>
</dbReference>
<protein>
    <submittedName>
        <fullName evidence="4">GNAT family N-acetyltransferase</fullName>
    </submittedName>
</protein>
<dbReference type="RefSeq" id="WP_084920120.1">
    <property type="nucleotide sequence ID" value="NZ_MTSA01000025.1"/>
</dbReference>
<dbReference type="OrthoDB" id="5292888at2"/>
<keyword evidence="1 4" id="KW-0808">Transferase</keyword>
<reference evidence="4 5" key="1">
    <citation type="submission" date="2017-01" db="EMBL/GenBank/DDBJ databases">
        <authorList>
            <person name="Mah S.A."/>
            <person name="Swanson W.J."/>
            <person name="Moy G.W."/>
            <person name="Vacquier V.D."/>
        </authorList>
    </citation>
    <scope>NUCLEOTIDE SEQUENCE [LARGE SCALE GENOMIC DNA]</scope>
    <source>
        <strain evidence="4">PDD-32b-74</strain>
    </source>
</reference>
<dbReference type="PANTHER" id="PTHR43877">
    <property type="entry name" value="AMINOALKYLPHOSPHONATE N-ACETYLTRANSFERASE-RELATED-RELATED"/>
    <property type="match status" value="1"/>
</dbReference>
<dbReference type="SUPFAM" id="SSF55729">
    <property type="entry name" value="Acyl-CoA N-acyltransferases (Nat)"/>
    <property type="match status" value="1"/>
</dbReference>
<evidence type="ECO:0000256" key="2">
    <source>
        <dbReference type="ARBA" id="ARBA00023315"/>
    </source>
</evidence>
<proteinExistence type="predicted"/>
<feature type="domain" description="N-acetyltransferase" evidence="3">
    <location>
        <begin position="1"/>
        <end position="166"/>
    </location>
</feature>
<dbReference type="Gene3D" id="3.40.630.30">
    <property type="match status" value="1"/>
</dbReference>
<evidence type="ECO:0000256" key="1">
    <source>
        <dbReference type="ARBA" id="ARBA00022679"/>
    </source>
</evidence>
<dbReference type="InterPro" id="IPR000182">
    <property type="entry name" value="GNAT_dom"/>
</dbReference>
<dbReference type="CDD" id="cd04301">
    <property type="entry name" value="NAT_SF"/>
    <property type="match status" value="1"/>
</dbReference>
<dbReference type="EMBL" id="MTSA01000025">
    <property type="protein sequence ID" value="OUM04883.1"/>
    <property type="molecule type" value="Genomic_DNA"/>
</dbReference>
<dbReference type="AlphaFoldDB" id="A0A244EK94"/>
<organism evidence="4 5">
    <name type="scientific">Pseudomonas syringae</name>
    <dbReference type="NCBI Taxonomy" id="317"/>
    <lineage>
        <taxon>Bacteria</taxon>
        <taxon>Pseudomonadati</taxon>
        <taxon>Pseudomonadota</taxon>
        <taxon>Gammaproteobacteria</taxon>
        <taxon>Pseudomonadales</taxon>
        <taxon>Pseudomonadaceae</taxon>
        <taxon>Pseudomonas</taxon>
    </lineage>
</organism>
<dbReference type="InterPro" id="IPR016181">
    <property type="entry name" value="Acyl_CoA_acyltransferase"/>
</dbReference>
<accession>A0A244EK94</accession>
<dbReference type="Pfam" id="PF00583">
    <property type="entry name" value="Acetyltransf_1"/>
    <property type="match status" value="1"/>
</dbReference>
<sequence length="182" mass="20628">MTIRIAIPKDSLQIATIHLESWKSAYQGIIPSAYIDRITLEARLSHWTQEIMSGDSEVYVKVDAFDRVLGWVATGSDREHPEDRSVAEVHAVYVSPLHTRRGIGHELFYYVIPRFQSAGRSRVVLWVLERNAPALDFYRQRGFADAPIKTRVIERGGARLVEIKLESLLTAPPSLPLNKHSP</sequence>
<dbReference type="InterPro" id="IPR050832">
    <property type="entry name" value="Bact_Acetyltransf"/>
</dbReference>
<dbReference type="PROSITE" id="PS51186">
    <property type="entry name" value="GNAT"/>
    <property type="match status" value="1"/>
</dbReference>
<evidence type="ECO:0000313" key="5">
    <source>
        <dbReference type="Proteomes" id="UP000195128"/>
    </source>
</evidence>
<evidence type="ECO:0000259" key="3">
    <source>
        <dbReference type="PROSITE" id="PS51186"/>
    </source>
</evidence>
<gene>
    <name evidence="4" type="ORF">BW686_23935</name>
</gene>